<organism evidence="1 2">
    <name type="scientific">Phanerochaete sordida</name>
    <dbReference type="NCBI Taxonomy" id="48140"/>
    <lineage>
        <taxon>Eukaryota</taxon>
        <taxon>Fungi</taxon>
        <taxon>Dikarya</taxon>
        <taxon>Basidiomycota</taxon>
        <taxon>Agaricomycotina</taxon>
        <taxon>Agaricomycetes</taxon>
        <taxon>Polyporales</taxon>
        <taxon>Phanerochaetaceae</taxon>
        <taxon>Phanerochaete</taxon>
    </lineage>
</organism>
<keyword evidence="2" id="KW-1185">Reference proteome</keyword>
<evidence type="ECO:0000313" key="1">
    <source>
        <dbReference type="EMBL" id="GJE87025.1"/>
    </source>
</evidence>
<comment type="caution">
    <text evidence="1">The sequence shown here is derived from an EMBL/GenBank/DDBJ whole genome shotgun (WGS) entry which is preliminary data.</text>
</comment>
<reference evidence="1 2" key="1">
    <citation type="submission" date="2021-08" db="EMBL/GenBank/DDBJ databases">
        <title>Draft Genome Sequence of Phanerochaete sordida strain YK-624.</title>
        <authorList>
            <person name="Mori T."/>
            <person name="Dohra H."/>
            <person name="Suzuki T."/>
            <person name="Kawagishi H."/>
            <person name="Hirai H."/>
        </authorList>
    </citation>
    <scope>NUCLEOTIDE SEQUENCE [LARGE SCALE GENOMIC DNA]</scope>
    <source>
        <strain evidence="1 2">YK-624</strain>
    </source>
</reference>
<protein>
    <submittedName>
        <fullName evidence="1">Uncharacterized protein</fullName>
    </submittedName>
</protein>
<gene>
    <name evidence="1" type="ORF">PsYK624_031080</name>
</gene>
<name>A0A9P3L9D4_9APHY</name>
<proteinExistence type="predicted"/>
<dbReference type="EMBL" id="BPQB01000005">
    <property type="protein sequence ID" value="GJE87025.1"/>
    <property type="molecule type" value="Genomic_DNA"/>
</dbReference>
<sequence>MARRVLWIAMEAFAGEHAQFPALRTTRAEALQCVKAETPDGGLLVVWVCYLNDQPPQYIAAPYVKTFTPAIAREEAYFTPPDLTPGEWLQQTVDKASTSVFK</sequence>
<dbReference type="Proteomes" id="UP000703269">
    <property type="component" value="Unassembled WGS sequence"/>
</dbReference>
<accession>A0A9P3L9D4</accession>
<dbReference type="AlphaFoldDB" id="A0A9P3L9D4"/>
<evidence type="ECO:0000313" key="2">
    <source>
        <dbReference type="Proteomes" id="UP000703269"/>
    </source>
</evidence>